<gene>
    <name evidence="4" type="ORF">FJV41_02755</name>
</gene>
<keyword evidence="5" id="KW-1185">Reference proteome</keyword>
<dbReference type="InterPro" id="IPR013766">
    <property type="entry name" value="Thioredoxin_domain"/>
</dbReference>
<feature type="domain" description="Thioredoxin" evidence="3">
    <location>
        <begin position="12"/>
        <end position="162"/>
    </location>
</feature>
<evidence type="ECO:0000256" key="2">
    <source>
        <dbReference type="SAM" id="MobiDB-lite"/>
    </source>
</evidence>
<evidence type="ECO:0000313" key="5">
    <source>
        <dbReference type="Proteomes" id="UP000315369"/>
    </source>
</evidence>
<dbReference type="PANTHER" id="PTHR43110:SF1">
    <property type="entry name" value="THIOL PEROXIDASE"/>
    <property type="match status" value="1"/>
</dbReference>
<dbReference type="InterPro" id="IPR000866">
    <property type="entry name" value="AhpC/TSA"/>
</dbReference>
<dbReference type="InterPro" id="IPR050455">
    <property type="entry name" value="Tpx_Peroxidase_subfamily"/>
</dbReference>
<dbReference type="SUPFAM" id="SSF52833">
    <property type="entry name" value="Thioredoxin-like"/>
    <property type="match status" value="1"/>
</dbReference>
<keyword evidence="1" id="KW-0676">Redox-active center</keyword>
<dbReference type="AlphaFoldDB" id="A0A540XA44"/>
<dbReference type="GO" id="GO:0016209">
    <property type="term" value="F:antioxidant activity"/>
    <property type="evidence" value="ECO:0007669"/>
    <property type="project" value="InterPro"/>
</dbReference>
<evidence type="ECO:0000313" key="4">
    <source>
        <dbReference type="EMBL" id="TQF17544.1"/>
    </source>
</evidence>
<evidence type="ECO:0000259" key="3">
    <source>
        <dbReference type="PROSITE" id="PS51352"/>
    </source>
</evidence>
<proteinExistence type="predicted"/>
<dbReference type="Gene3D" id="3.40.30.10">
    <property type="entry name" value="Glutaredoxin"/>
    <property type="match status" value="1"/>
</dbReference>
<feature type="region of interest" description="Disordered" evidence="2">
    <location>
        <begin position="161"/>
        <end position="187"/>
    </location>
</feature>
<dbReference type="Proteomes" id="UP000315369">
    <property type="component" value="Unassembled WGS sequence"/>
</dbReference>
<dbReference type="RefSeq" id="WP_141640814.1">
    <property type="nucleotide sequence ID" value="NZ_VIFM01000006.1"/>
</dbReference>
<sequence length="187" mass="20441">MAFSARQSTAPLPLGTLAPPIRAPVTPDQKVSLEEFRGAPLVLVFYPADWSPVCSDELALFNELMPEFERLGAKVVAISCDGVWCHLAFARARNLHMVLASDFHPKGEISRAYHAYREEDGISERALFVIDAEGKIFWSYVSPVAVNPGADGVLDALERLAEQGTAEDDGGPSLSQREESTEQEARP</sequence>
<dbReference type="GO" id="GO:0016491">
    <property type="term" value="F:oxidoreductase activity"/>
    <property type="evidence" value="ECO:0007669"/>
    <property type="project" value="InterPro"/>
</dbReference>
<evidence type="ECO:0000256" key="1">
    <source>
        <dbReference type="ARBA" id="ARBA00023284"/>
    </source>
</evidence>
<dbReference type="Pfam" id="PF00578">
    <property type="entry name" value="AhpC-TSA"/>
    <property type="match status" value="1"/>
</dbReference>
<dbReference type="PROSITE" id="PS51352">
    <property type="entry name" value="THIOREDOXIN_2"/>
    <property type="match status" value="1"/>
</dbReference>
<dbReference type="OrthoDB" id="9809746at2"/>
<reference evidence="4 5" key="1">
    <citation type="submission" date="2019-06" db="EMBL/GenBank/DDBJ databases">
        <authorList>
            <person name="Livingstone P."/>
            <person name="Whitworth D."/>
        </authorList>
    </citation>
    <scope>NUCLEOTIDE SEQUENCE [LARGE SCALE GENOMIC DNA]</scope>
    <source>
        <strain evidence="4 5">AM401</strain>
    </source>
</reference>
<organism evidence="4 5">
    <name type="scientific">Myxococcus llanfairpwllgwyngyllgogerychwyrndrobwllllantysiliogogogochensis</name>
    <dbReference type="NCBI Taxonomy" id="2590453"/>
    <lineage>
        <taxon>Bacteria</taxon>
        <taxon>Pseudomonadati</taxon>
        <taxon>Myxococcota</taxon>
        <taxon>Myxococcia</taxon>
        <taxon>Myxococcales</taxon>
        <taxon>Cystobacterineae</taxon>
        <taxon>Myxococcaceae</taxon>
        <taxon>Myxococcus</taxon>
    </lineage>
</organism>
<name>A0A540XA44_9BACT</name>
<protein>
    <submittedName>
        <fullName evidence="4">Redoxin domain-containing protein</fullName>
    </submittedName>
</protein>
<feature type="compositionally biased region" description="Basic and acidic residues" evidence="2">
    <location>
        <begin position="176"/>
        <end position="187"/>
    </location>
</feature>
<dbReference type="PANTHER" id="PTHR43110">
    <property type="entry name" value="THIOL PEROXIDASE"/>
    <property type="match status" value="1"/>
</dbReference>
<accession>A0A540XA44</accession>
<comment type="caution">
    <text evidence="4">The sequence shown here is derived from an EMBL/GenBank/DDBJ whole genome shotgun (WGS) entry which is preliminary data.</text>
</comment>
<dbReference type="EMBL" id="VIFM01000006">
    <property type="protein sequence ID" value="TQF17544.1"/>
    <property type="molecule type" value="Genomic_DNA"/>
</dbReference>
<dbReference type="InterPro" id="IPR036249">
    <property type="entry name" value="Thioredoxin-like_sf"/>
</dbReference>